<dbReference type="eggNOG" id="arCOG02216">
    <property type="taxonomic scope" value="Archaea"/>
</dbReference>
<dbReference type="STRING" id="694429.Pyrfu_0576"/>
<dbReference type="InParanoid" id="G0EGZ6"/>
<feature type="transmembrane region" description="Helical" evidence="1">
    <location>
        <begin position="304"/>
        <end position="328"/>
    </location>
</feature>
<evidence type="ECO:0000313" key="3">
    <source>
        <dbReference type="Proteomes" id="UP000001037"/>
    </source>
</evidence>
<keyword evidence="1" id="KW-0812">Transmembrane</keyword>
<organism evidence="2 3">
    <name type="scientific">Pyrolobus fumarii (strain DSM 11204 / 1A)</name>
    <dbReference type="NCBI Taxonomy" id="694429"/>
    <lineage>
        <taxon>Archaea</taxon>
        <taxon>Thermoproteota</taxon>
        <taxon>Thermoprotei</taxon>
        <taxon>Desulfurococcales</taxon>
        <taxon>Pyrodictiaceae</taxon>
        <taxon>Pyrolobus</taxon>
    </lineage>
</organism>
<sequence length="483" mass="52635">MRIARVVVARLALRALGLIPQLFASIAVARKLDVNEYALYQTISTRVSTYSMFVPQVLGYWAYRYTVQGIRGSLKMYLLVLLLAACGGFLLAFTMARLMGADIPTSLLLAVMLYFVVIVRGLSRVLGGVRPILADAAEVCGKLLYVSLIALSVFVMDGLDVQKVALYQIAGITLTIVILTLETLVAYLREPLCTRCIREWVRGAWLPFLRHASMLLIAMDVLVVLNVIRDSHYTIAAFMVVSLAARTISWLAITSVAPLHAFVLETSDVISANNVSRIILVLFALFLGYIAARPEQVVAIFNPVYVHVAAAAQLVAAATLVTIMLNIVDGIIQGMDKSTAVKPGMILKASSLTRIVSSLAYLVLLYASLCVVNDQVEAVWAWAASLLAARVLNMMLIAYVARRYGVSLSLASLAYPIAYFVIAWLVASIVAPVGYSPLALQDAMLVLTGVVYTAPVYIVLVMLVDPGLRSLARLTVEKYVRVR</sequence>
<dbReference type="OrthoDB" id="382984at2157"/>
<evidence type="ECO:0000256" key="1">
    <source>
        <dbReference type="SAM" id="Phobius"/>
    </source>
</evidence>
<feature type="transmembrane region" description="Helical" evidence="1">
    <location>
        <begin position="443"/>
        <end position="464"/>
    </location>
</feature>
<reference evidence="2 3" key="1">
    <citation type="journal article" date="2011" name="Stand. Genomic Sci.">
        <title>Complete genome sequence of the hyperthermophilic chemolithoautotroph Pyrolobus fumarii type strain (1A).</title>
        <authorList>
            <person name="Anderson I."/>
            <person name="Goker M."/>
            <person name="Nolan M."/>
            <person name="Lucas S."/>
            <person name="Hammon N."/>
            <person name="Deshpande S."/>
            <person name="Cheng J.F."/>
            <person name="Tapia R."/>
            <person name="Han C."/>
            <person name="Goodwin L."/>
            <person name="Pitluck S."/>
            <person name="Huntemann M."/>
            <person name="Liolios K."/>
            <person name="Ivanova N."/>
            <person name="Pagani I."/>
            <person name="Mavromatis K."/>
            <person name="Ovchinikova G."/>
            <person name="Pati A."/>
            <person name="Chen A."/>
            <person name="Palaniappan K."/>
            <person name="Land M."/>
            <person name="Hauser L."/>
            <person name="Brambilla E.M."/>
            <person name="Huber H."/>
            <person name="Yasawong M."/>
            <person name="Rohde M."/>
            <person name="Spring S."/>
            <person name="Abt B."/>
            <person name="Sikorski J."/>
            <person name="Wirth R."/>
            <person name="Detter J.C."/>
            <person name="Woyke T."/>
            <person name="Bristow J."/>
            <person name="Eisen J.A."/>
            <person name="Markowitz V."/>
            <person name="Hugenholtz P."/>
            <person name="Kyrpides N.C."/>
            <person name="Klenk H.P."/>
            <person name="Lapidus A."/>
        </authorList>
    </citation>
    <scope>NUCLEOTIDE SEQUENCE [LARGE SCALE GENOMIC DNA]</scope>
    <source>
        <strain evidence="3">DSM 11204 / 1A</strain>
    </source>
</reference>
<protein>
    <recommendedName>
        <fullName evidence="4">Polysaccharide biosynthesis protein</fullName>
    </recommendedName>
</protein>
<keyword evidence="1" id="KW-1133">Transmembrane helix</keyword>
<feature type="transmembrane region" description="Helical" evidence="1">
    <location>
        <begin position="349"/>
        <end position="367"/>
    </location>
</feature>
<keyword evidence="1" id="KW-0472">Membrane</keyword>
<feature type="transmembrane region" description="Helical" evidence="1">
    <location>
        <begin position="77"/>
        <end position="97"/>
    </location>
</feature>
<dbReference type="KEGG" id="pfm:Pyrfu_0576"/>
<keyword evidence="3" id="KW-1185">Reference proteome</keyword>
<dbReference type="HOGENOM" id="CLU_558544_0_0_2"/>
<feature type="transmembrane region" description="Helical" evidence="1">
    <location>
        <begin position="379"/>
        <end position="401"/>
    </location>
</feature>
<feature type="transmembrane region" description="Helical" evidence="1">
    <location>
        <begin position="413"/>
        <end position="431"/>
    </location>
</feature>
<feature type="transmembrane region" description="Helical" evidence="1">
    <location>
        <begin position="275"/>
        <end position="292"/>
    </location>
</feature>
<feature type="transmembrane region" description="Helical" evidence="1">
    <location>
        <begin position="165"/>
        <end position="188"/>
    </location>
</feature>
<gene>
    <name evidence="2" type="ordered locus">Pyrfu_0576</name>
</gene>
<dbReference type="RefSeq" id="WP_014026123.1">
    <property type="nucleotide sequence ID" value="NC_015931.1"/>
</dbReference>
<feature type="transmembrane region" description="Helical" evidence="1">
    <location>
        <begin position="48"/>
        <end position="65"/>
    </location>
</feature>
<evidence type="ECO:0000313" key="2">
    <source>
        <dbReference type="EMBL" id="AEM38446.1"/>
    </source>
</evidence>
<feature type="transmembrane region" description="Helical" evidence="1">
    <location>
        <begin position="103"/>
        <end position="122"/>
    </location>
</feature>
<feature type="transmembrane region" description="Helical" evidence="1">
    <location>
        <begin position="143"/>
        <end position="159"/>
    </location>
</feature>
<dbReference type="Proteomes" id="UP000001037">
    <property type="component" value="Chromosome"/>
</dbReference>
<dbReference type="GeneID" id="11139038"/>
<evidence type="ECO:0008006" key="4">
    <source>
        <dbReference type="Google" id="ProtNLM"/>
    </source>
</evidence>
<accession>G0EGZ6</accession>
<proteinExistence type="predicted"/>
<feature type="transmembrane region" description="Helical" evidence="1">
    <location>
        <begin position="208"/>
        <end position="228"/>
    </location>
</feature>
<dbReference type="EMBL" id="CP002838">
    <property type="protein sequence ID" value="AEM38446.1"/>
    <property type="molecule type" value="Genomic_DNA"/>
</dbReference>
<dbReference type="AlphaFoldDB" id="G0EGZ6"/>
<feature type="transmembrane region" description="Helical" evidence="1">
    <location>
        <begin position="234"/>
        <end position="263"/>
    </location>
</feature>
<name>G0EGZ6_PYRF1</name>